<keyword evidence="8" id="KW-1185">Reference proteome</keyword>
<evidence type="ECO:0000313" key="7">
    <source>
        <dbReference type="EMBL" id="NGO69555.1"/>
    </source>
</evidence>
<evidence type="ECO:0000256" key="3">
    <source>
        <dbReference type="ARBA" id="ARBA00022964"/>
    </source>
</evidence>
<sequence>MEQFALDALERVTTRPAEDYGTLGVAPLTPVIGAEVTGLDLAEELTPAEQEAVKRAFLTHHVLVFRNQRITPEDHKRFAALFGPLHSVVLPAEGSDPYVLEISADRTSRDVAGNGWHADGTAEAEPSLGSMLYLTRTPEPGSGGDTLFANMHLAYDMLSPAMKTFLDGLTAVHDGLRPWRMLGKTPPPEYEVPRTEHPVVVRHPDTGRKLLFVNDPYTSHIPQLSAAESSAVLEMLHIHTARTALLQCRVRWTPNTLVFWDNRCVQHHAVWDYYPHSRYGQRVAIDGTRPRA</sequence>
<evidence type="ECO:0000259" key="6">
    <source>
        <dbReference type="Pfam" id="PF02668"/>
    </source>
</evidence>
<reference evidence="7 8" key="1">
    <citation type="submission" date="2020-02" db="EMBL/GenBank/DDBJ databases">
        <title>Whole-genome analyses of novel actinobacteria.</title>
        <authorList>
            <person name="Sahin N."/>
            <person name="Tatar D."/>
        </authorList>
    </citation>
    <scope>NUCLEOTIDE SEQUENCE [LARGE SCALE GENOMIC DNA]</scope>
    <source>
        <strain evidence="7 8">SB3404</strain>
    </source>
</reference>
<dbReference type="GO" id="GO:0000908">
    <property type="term" value="F:taurine dioxygenase activity"/>
    <property type="evidence" value="ECO:0007669"/>
    <property type="project" value="TreeGrafter"/>
</dbReference>
<dbReference type="GO" id="GO:0046872">
    <property type="term" value="F:metal ion binding"/>
    <property type="evidence" value="ECO:0007669"/>
    <property type="project" value="UniProtKB-KW"/>
</dbReference>
<organism evidence="7 8">
    <name type="scientific">Streptomyces boncukensis</name>
    <dbReference type="NCBI Taxonomy" id="2711219"/>
    <lineage>
        <taxon>Bacteria</taxon>
        <taxon>Bacillati</taxon>
        <taxon>Actinomycetota</taxon>
        <taxon>Actinomycetes</taxon>
        <taxon>Kitasatosporales</taxon>
        <taxon>Streptomycetaceae</taxon>
        <taxon>Streptomyces</taxon>
    </lineage>
</organism>
<dbReference type="InterPro" id="IPR042098">
    <property type="entry name" value="TauD-like_sf"/>
</dbReference>
<dbReference type="InterPro" id="IPR003819">
    <property type="entry name" value="TauD/TfdA-like"/>
</dbReference>
<dbReference type="SUPFAM" id="SSF51197">
    <property type="entry name" value="Clavaminate synthase-like"/>
    <property type="match status" value="1"/>
</dbReference>
<dbReference type="GO" id="GO:0005737">
    <property type="term" value="C:cytoplasm"/>
    <property type="evidence" value="ECO:0007669"/>
    <property type="project" value="TreeGrafter"/>
</dbReference>
<keyword evidence="3 7" id="KW-0223">Dioxygenase</keyword>
<evidence type="ECO:0000256" key="2">
    <source>
        <dbReference type="ARBA" id="ARBA00022723"/>
    </source>
</evidence>
<dbReference type="InterPro" id="IPR051323">
    <property type="entry name" value="AtsK-like"/>
</dbReference>
<proteinExistence type="inferred from homology"/>
<accession>A0A6G4WWF2</accession>
<dbReference type="PANTHER" id="PTHR30468:SF1">
    <property type="entry name" value="ALPHA-KETOGLUTARATE-DEPENDENT SULFONATE DIOXYGENASE"/>
    <property type="match status" value="1"/>
</dbReference>
<keyword evidence="4" id="KW-0560">Oxidoreductase</keyword>
<feature type="domain" description="TauD/TfdA-like" evidence="6">
    <location>
        <begin position="25"/>
        <end position="283"/>
    </location>
</feature>
<evidence type="ECO:0000256" key="1">
    <source>
        <dbReference type="ARBA" id="ARBA00005896"/>
    </source>
</evidence>
<dbReference type="Pfam" id="PF02668">
    <property type="entry name" value="TauD"/>
    <property type="match status" value="1"/>
</dbReference>
<dbReference type="Proteomes" id="UP000477722">
    <property type="component" value="Unassembled WGS sequence"/>
</dbReference>
<dbReference type="GO" id="GO:0006790">
    <property type="term" value="P:sulfur compound metabolic process"/>
    <property type="evidence" value="ECO:0007669"/>
    <property type="project" value="TreeGrafter"/>
</dbReference>
<dbReference type="PANTHER" id="PTHR30468">
    <property type="entry name" value="ALPHA-KETOGLUTARATE-DEPENDENT SULFONATE DIOXYGENASE"/>
    <property type="match status" value="1"/>
</dbReference>
<comment type="similarity">
    <text evidence="1">Belongs to the TfdA dioxygenase family.</text>
</comment>
<keyword evidence="2" id="KW-0479">Metal-binding</keyword>
<keyword evidence="5" id="KW-0408">Iron</keyword>
<dbReference type="EMBL" id="JAAKZZ010000125">
    <property type="protein sequence ID" value="NGO69555.1"/>
    <property type="molecule type" value="Genomic_DNA"/>
</dbReference>
<dbReference type="RefSeq" id="WP_165299240.1">
    <property type="nucleotide sequence ID" value="NZ_JAAKZZ010000125.1"/>
</dbReference>
<gene>
    <name evidence="7" type="ORF">G5C65_14565</name>
</gene>
<evidence type="ECO:0000313" key="8">
    <source>
        <dbReference type="Proteomes" id="UP000477722"/>
    </source>
</evidence>
<evidence type="ECO:0000256" key="4">
    <source>
        <dbReference type="ARBA" id="ARBA00023002"/>
    </source>
</evidence>
<evidence type="ECO:0000256" key="5">
    <source>
        <dbReference type="ARBA" id="ARBA00023004"/>
    </source>
</evidence>
<name>A0A6G4WWF2_9ACTN</name>
<dbReference type="AlphaFoldDB" id="A0A6G4WWF2"/>
<dbReference type="Gene3D" id="3.60.130.10">
    <property type="entry name" value="Clavaminate synthase-like"/>
    <property type="match status" value="1"/>
</dbReference>
<comment type="caution">
    <text evidence="7">The sequence shown here is derived from an EMBL/GenBank/DDBJ whole genome shotgun (WGS) entry which is preliminary data.</text>
</comment>
<protein>
    <submittedName>
        <fullName evidence="7">Taurine dioxygenase</fullName>
    </submittedName>
</protein>